<evidence type="ECO:0000313" key="1">
    <source>
        <dbReference type="EMBL" id="ADE13018.1"/>
    </source>
</evidence>
<protein>
    <recommendedName>
        <fullName evidence="3">Type II toxin-antitoxin system HigB family toxin</fullName>
    </recommendedName>
</protein>
<dbReference type="eggNOG" id="COG4680">
    <property type="taxonomic scope" value="Bacteria"/>
</dbReference>
<dbReference type="STRING" id="580332.Slit_2793"/>
<dbReference type="GO" id="GO:0110001">
    <property type="term" value="C:toxin-antitoxin complex"/>
    <property type="evidence" value="ECO:0007669"/>
    <property type="project" value="InterPro"/>
</dbReference>
<dbReference type="RefSeq" id="WP_013030914.1">
    <property type="nucleotide sequence ID" value="NC_013959.1"/>
</dbReference>
<dbReference type="KEGG" id="slt:Slit_2793"/>
<dbReference type="InterPro" id="IPR018669">
    <property type="entry name" value="Toxin_HigB"/>
</dbReference>
<dbReference type="GO" id="GO:0004519">
    <property type="term" value="F:endonuclease activity"/>
    <property type="evidence" value="ECO:0007669"/>
    <property type="project" value="InterPro"/>
</dbReference>
<evidence type="ECO:0000313" key="2">
    <source>
        <dbReference type="Proteomes" id="UP000001625"/>
    </source>
</evidence>
<dbReference type="EMBL" id="CP001965">
    <property type="protein sequence ID" value="ADE13018.1"/>
    <property type="molecule type" value="Genomic_DNA"/>
</dbReference>
<dbReference type="GO" id="GO:0003723">
    <property type="term" value="F:RNA binding"/>
    <property type="evidence" value="ECO:0007669"/>
    <property type="project" value="InterPro"/>
</dbReference>
<name>D5CPM3_SIDLE</name>
<accession>D5CPM3</accession>
<reference evidence="1 2" key="1">
    <citation type="submission" date="2010-03" db="EMBL/GenBank/DDBJ databases">
        <title>Complete sequence of Sideroxydans lithotrophicus ES-1.</title>
        <authorList>
            <consortium name="US DOE Joint Genome Institute"/>
            <person name="Lucas S."/>
            <person name="Copeland A."/>
            <person name="Lapidus A."/>
            <person name="Cheng J.-F."/>
            <person name="Bruce D."/>
            <person name="Goodwin L."/>
            <person name="Pitluck S."/>
            <person name="Munk A.C."/>
            <person name="Detter J.C."/>
            <person name="Han C."/>
            <person name="Tapia R."/>
            <person name="Larimer F."/>
            <person name="Land M."/>
            <person name="Hauser L."/>
            <person name="Kyrpides N."/>
            <person name="Ivanova N."/>
            <person name="Emerson D."/>
            <person name="Woyke T."/>
        </authorList>
    </citation>
    <scope>NUCLEOTIDE SEQUENCE [LARGE SCALE GENOMIC DNA]</scope>
    <source>
        <strain evidence="1 2">ES-1</strain>
    </source>
</reference>
<dbReference type="HOGENOM" id="CLU_153067_1_0_4"/>
<gene>
    <name evidence="1" type="ordered locus">Slit_2793</name>
</gene>
<dbReference type="OrthoDB" id="9799912at2"/>
<proteinExistence type="predicted"/>
<sequence>MHIITHRRIVTAQQEHPQCASALEQWYRLCKKAEWRNFSELRKLFPSTDKVGDVFVFDIGGNKLRLIAAIHFNTGRVFVRAVLPHKEYDQGGWK</sequence>
<dbReference type="Proteomes" id="UP000001625">
    <property type="component" value="Chromosome"/>
</dbReference>
<evidence type="ECO:0008006" key="3">
    <source>
        <dbReference type="Google" id="ProtNLM"/>
    </source>
</evidence>
<keyword evidence="2" id="KW-1185">Reference proteome</keyword>
<dbReference type="Pfam" id="PF09907">
    <property type="entry name" value="HigB_toxin"/>
    <property type="match status" value="1"/>
</dbReference>
<dbReference type="AlphaFoldDB" id="D5CPM3"/>
<organism evidence="1 2">
    <name type="scientific">Sideroxydans lithotrophicus (strain ES-1)</name>
    <dbReference type="NCBI Taxonomy" id="580332"/>
    <lineage>
        <taxon>Bacteria</taxon>
        <taxon>Pseudomonadati</taxon>
        <taxon>Pseudomonadota</taxon>
        <taxon>Betaproteobacteria</taxon>
        <taxon>Nitrosomonadales</taxon>
        <taxon>Gallionellaceae</taxon>
        <taxon>Sideroxydans</taxon>
    </lineage>
</organism>